<keyword evidence="5" id="KW-0548">Nucleotidyltransferase</keyword>
<evidence type="ECO:0000256" key="7">
    <source>
        <dbReference type="ARBA" id="ARBA00022741"/>
    </source>
</evidence>
<dbReference type="InterPro" id="IPR002646">
    <property type="entry name" value="PolA_pol_head_dom"/>
</dbReference>
<dbReference type="Pfam" id="PF12627">
    <property type="entry name" value="PolyA_pol_RNAbd"/>
    <property type="match status" value="1"/>
</dbReference>
<feature type="domain" description="tRNA nucleotidyltransferase/poly(A) polymerase RNA and SrmB- binding" evidence="11">
    <location>
        <begin position="285"/>
        <end position="328"/>
    </location>
</feature>
<evidence type="ECO:0008006" key="14">
    <source>
        <dbReference type="Google" id="ProtNLM"/>
    </source>
</evidence>
<accession>A0ABQ9F7E5</accession>
<reference evidence="12 13" key="1">
    <citation type="submission" date="2022-12" db="EMBL/GenBank/DDBJ databases">
        <title>Chromosome-level genome of Tegillarca granosa.</title>
        <authorList>
            <person name="Kim J."/>
        </authorList>
    </citation>
    <scope>NUCLEOTIDE SEQUENCE [LARGE SCALE GENOMIC DNA]</scope>
    <source>
        <strain evidence="12">Teg-2019</strain>
        <tissue evidence="12">Adductor muscle</tissue>
    </source>
</reference>
<dbReference type="PANTHER" id="PTHR46173:SF1">
    <property type="entry name" value="CCA TRNA NUCLEOTIDYLTRANSFERASE 1, MITOCHONDRIAL"/>
    <property type="match status" value="1"/>
</dbReference>
<keyword evidence="9" id="KW-0694">RNA-binding</keyword>
<evidence type="ECO:0000256" key="5">
    <source>
        <dbReference type="ARBA" id="ARBA00022695"/>
    </source>
</evidence>
<keyword evidence="6" id="KW-0479">Metal-binding</keyword>
<evidence type="ECO:0000313" key="13">
    <source>
        <dbReference type="Proteomes" id="UP001217089"/>
    </source>
</evidence>
<dbReference type="Pfam" id="PF01743">
    <property type="entry name" value="PolyA_pol"/>
    <property type="match status" value="1"/>
</dbReference>
<keyword evidence="13" id="KW-1185">Reference proteome</keyword>
<evidence type="ECO:0000256" key="8">
    <source>
        <dbReference type="ARBA" id="ARBA00022842"/>
    </source>
</evidence>
<keyword evidence="7" id="KW-0547">Nucleotide-binding</keyword>
<evidence type="ECO:0000259" key="11">
    <source>
        <dbReference type="Pfam" id="PF12627"/>
    </source>
</evidence>
<dbReference type="Proteomes" id="UP001217089">
    <property type="component" value="Unassembled WGS sequence"/>
</dbReference>
<comment type="similarity">
    <text evidence="2 9">Belongs to the tRNA nucleotidyltransferase/poly(A) polymerase family.</text>
</comment>
<dbReference type="SUPFAM" id="SSF81301">
    <property type="entry name" value="Nucleotidyltransferase"/>
    <property type="match status" value="1"/>
</dbReference>
<comment type="cofactor">
    <cofactor evidence="1">
        <name>Mg(2+)</name>
        <dbReference type="ChEBI" id="CHEBI:18420"/>
    </cofactor>
</comment>
<keyword evidence="3 9" id="KW-0808">Transferase</keyword>
<keyword evidence="4" id="KW-0819">tRNA processing</keyword>
<dbReference type="InterPro" id="IPR050264">
    <property type="entry name" value="Bact_CCA-adding_enz_type3_sf"/>
</dbReference>
<dbReference type="InterPro" id="IPR032828">
    <property type="entry name" value="PolyA_RNA-bd"/>
</dbReference>
<evidence type="ECO:0000256" key="1">
    <source>
        <dbReference type="ARBA" id="ARBA00001946"/>
    </source>
</evidence>
<evidence type="ECO:0000256" key="9">
    <source>
        <dbReference type="RuleBase" id="RU003953"/>
    </source>
</evidence>
<evidence type="ECO:0000256" key="3">
    <source>
        <dbReference type="ARBA" id="ARBA00022679"/>
    </source>
</evidence>
<dbReference type="InterPro" id="IPR043519">
    <property type="entry name" value="NT_sf"/>
</dbReference>
<name>A0ABQ9F7E5_TEGGR</name>
<proteinExistence type="inferred from homology"/>
<feature type="domain" description="Poly A polymerase head" evidence="10">
    <location>
        <begin position="127"/>
        <end position="251"/>
    </location>
</feature>
<evidence type="ECO:0000259" key="10">
    <source>
        <dbReference type="Pfam" id="PF01743"/>
    </source>
</evidence>
<dbReference type="CDD" id="cd05398">
    <property type="entry name" value="NT_ClassII-CCAase"/>
    <property type="match status" value="1"/>
</dbReference>
<comment type="caution">
    <text evidence="12">The sequence shown here is derived from an EMBL/GenBank/DDBJ whole genome shotgun (WGS) entry which is preliminary data.</text>
</comment>
<gene>
    <name evidence="12" type="ORF">KUTeg_009195</name>
</gene>
<dbReference type="PANTHER" id="PTHR46173">
    <property type="entry name" value="CCA TRNA NUCLEOTIDYLTRANSFERASE 1, MITOCHONDRIAL"/>
    <property type="match status" value="1"/>
</dbReference>
<dbReference type="Gene3D" id="1.10.3090.10">
    <property type="entry name" value="cca-adding enzyme, domain 2"/>
    <property type="match status" value="1"/>
</dbReference>
<sequence>MVRNGSAVDLDCMTIKNDMATRLFIHKGLLQKLVFINSRPFINQSRVPVSGFVTIFTKYFYQTARLLTSSRNLTHCCAKTSFHQFRYFHYIGGKLFTMKLDKPAFHAIFTPELKELIRLFDKHNYELRIAGGAVRDLLMDKVPHDIDFATTATPDQMKEMFELERVRLINMKGEKHGTITARINDKENFEVTTLRIDVVTDGRHAEVEFTKDWQLDANRRDLTINAMFLGFDGTIYDFFNGIEDLENKIIRFVGDAECRIQEDYLRILRYFRFYGRIAKSAYQHEQDTLEAIRKNSAGLKGISGERIWMELKKIVNGRFAAEIIKTMKVSIVYIIILLGFPSPPDVGEFLAVYELHQRLKLSNHELSIILFVVDHRDEPMGDNPLRFCQHLSIDTSGKDGKRTERICELIKYKGDSELLKQYSSWEQPKFPVSGNDLISRGMIRGPVFAKTLTKLRDIWKESDFVKTREELVEEIEDIAKQIAAEVPVKKKKKKT</sequence>
<evidence type="ECO:0000256" key="4">
    <source>
        <dbReference type="ARBA" id="ARBA00022694"/>
    </source>
</evidence>
<evidence type="ECO:0000256" key="6">
    <source>
        <dbReference type="ARBA" id="ARBA00022723"/>
    </source>
</evidence>
<evidence type="ECO:0000256" key="2">
    <source>
        <dbReference type="ARBA" id="ARBA00007265"/>
    </source>
</evidence>
<evidence type="ECO:0000313" key="12">
    <source>
        <dbReference type="EMBL" id="KAJ8313278.1"/>
    </source>
</evidence>
<organism evidence="12 13">
    <name type="scientific">Tegillarca granosa</name>
    <name type="common">Malaysian cockle</name>
    <name type="synonym">Anadara granosa</name>
    <dbReference type="NCBI Taxonomy" id="220873"/>
    <lineage>
        <taxon>Eukaryota</taxon>
        <taxon>Metazoa</taxon>
        <taxon>Spiralia</taxon>
        <taxon>Lophotrochozoa</taxon>
        <taxon>Mollusca</taxon>
        <taxon>Bivalvia</taxon>
        <taxon>Autobranchia</taxon>
        <taxon>Pteriomorphia</taxon>
        <taxon>Arcoida</taxon>
        <taxon>Arcoidea</taxon>
        <taxon>Arcidae</taxon>
        <taxon>Tegillarca</taxon>
    </lineage>
</organism>
<dbReference type="EMBL" id="JARBDR010000385">
    <property type="protein sequence ID" value="KAJ8313278.1"/>
    <property type="molecule type" value="Genomic_DNA"/>
</dbReference>
<dbReference type="Gene3D" id="3.30.460.10">
    <property type="entry name" value="Beta Polymerase, domain 2"/>
    <property type="match status" value="1"/>
</dbReference>
<dbReference type="SUPFAM" id="SSF81891">
    <property type="entry name" value="Poly A polymerase C-terminal region-like"/>
    <property type="match status" value="1"/>
</dbReference>
<keyword evidence="8" id="KW-0460">Magnesium</keyword>
<protein>
    <recommendedName>
        <fullName evidence="14">CCA tRNA nucleotidyltransferase 1, mitochondrial</fullName>
    </recommendedName>
</protein>